<protein>
    <recommendedName>
        <fullName evidence="3">Resolvase/invertase-type recombinase catalytic domain-containing protein</fullName>
    </recommendedName>
</protein>
<dbReference type="EMBL" id="QGSZ01000137">
    <property type="protein sequence ID" value="RQX06387.1"/>
    <property type="molecule type" value="Genomic_DNA"/>
</dbReference>
<accession>A0A3N9XIF3</accession>
<keyword evidence="2" id="KW-1185">Reference proteome</keyword>
<name>A0A3N9XIF3_9ACTN</name>
<reference evidence="1 2" key="1">
    <citation type="submission" date="2018-05" db="EMBL/GenBank/DDBJ databases">
        <title>Micromonospora from Atacama Desert.</title>
        <authorList>
            <person name="Carro L."/>
            <person name="Goodfellow M."/>
            <person name="Klenk H.-P."/>
        </authorList>
    </citation>
    <scope>NUCLEOTIDE SEQUENCE [LARGE SCALE GENOMIC DNA]</scope>
    <source>
        <strain evidence="1 2">LB39</strain>
    </source>
</reference>
<dbReference type="AlphaFoldDB" id="A0A3N9XIF3"/>
<organism evidence="1 2">
    <name type="scientific">Micromonospora inaquosa</name>
    <dbReference type="NCBI Taxonomy" id="2203716"/>
    <lineage>
        <taxon>Bacteria</taxon>
        <taxon>Bacillati</taxon>
        <taxon>Actinomycetota</taxon>
        <taxon>Actinomycetes</taxon>
        <taxon>Micromonosporales</taxon>
        <taxon>Micromonosporaceae</taxon>
        <taxon>Micromonospora</taxon>
    </lineage>
</organism>
<evidence type="ECO:0008006" key="3">
    <source>
        <dbReference type="Google" id="ProtNLM"/>
    </source>
</evidence>
<dbReference type="Proteomes" id="UP000282312">
    <property type="component" value="Unassembled WGS sequence"/>
</dbReference>
<sequence>MWEVLMQYTPELDGPDLLGWWIRQPPRRGRPRTRYQATSKPLGIPFAFYGRMSTREFQDRLSSARWQPDFAEDVIDGRGVIVAEFFDVGESRQVPWTRRPQAARPLAALADPGRGFDAVVVGEFERAFYGNQFRDLAPLFNLYGVQLWLPAWQRMKKIVNSSQPLRQVTTWLAGSQGQQPQS</sequence>
<gene>
    <name evidence="1" type="ORF">DLJ59_05110</name>
</gene>
<proteinExistence type="predicted"/>
<evidence type="ECO:0000313" key="1">
    <source>
        <dbReference type="EMBL" id="RQX06387.1"/>
    </source>
</evidence>
<evidence type="ECO:0000313" key="2">
    <source>
        <dbReference type="Proteomes" id="UP000282312"/>
    </source>
</evidence>
<comment type="caution">
    <text evidence="1">The sequence shown here is derived from an EMBL/GenBank/DDBJ whole genome shotgun (WGS) entry which is preliminary data.</text>
</comment>